<protein>
    <submittedName>
        <fullName evidence="2">Uncharacterized protein</fullName>
    </submittedName>
</protein>
<evidence type="ECO:0000313" key="3">
    <source>
        <dbReference type="Proteomes" id="UP000756921"/>
    </source>
</evidence>
<reference evidence="2" key="1">
    <citation type="journal article" date="2020" name="Mol. Plant Microbe Interact.">
        <title>Genome Sequence of the Biocontrol Agent Coniothyrium minitans strain Conio (IMI 134523).</title>
        <authorList>
            <person name="Patel D."/>
            <person name="Shittu T.A."/>
            <person name="Baroncelli R."/>
            <person name="Muthumeenakshi S."/>
            <person name="Osborne T.H."/>
            <person name="Janganan T.K."/>
            <person name="Sreenivasaprasad S."/>
        </authorList>
    </citation>
    <scope>NUCLEOTIDE SEQUENCE</scope>
    <source>
        <strain evidence="2">Conio</strain>
    </source>
</reference>
<dbReference type="Proteomes" id="UP000756921">
    <property type="component" value="Unassembled WGS sequence"/>
</dbReference>
<keyword evidence="3" id="KW-1185">Reference proteome</keyword>
<feature type="compositionally biased region" description="Polar residues" evidence="1">
    <location>
        <begin position="28"/>
        <end position="39"/>
    </location>
</feature>
<feature type="region of interest" description="Disordered" evidence="1">
    <location>
        <begin position="282"/>
        <end position="311"/>
    </location>
</feature>
<sequence length="633" mass="71068">MHESAAPPVSPAVPEQQDAPHDNCGYFSGQQQMDTNPATPAQEYPPMESTNDMNHSSPVETRIPQESSDDEDDVPLRDRRLREYHQQPTSTMAVPEHLGFQKPAKAPPFSTGKTHKKPGPKPWAAKPIAKNDMKAKIEVIRAIEKNWGRNFIKDYIPKCHRPLQKKKGGKRTAFRQHEMDPKNWLPSVLKSLLGISHLTSDKSFLKKAMNDIVRHRIKHTGNRKPQLVTTDFDVIEDMITRGWDIETSFSIRYKHLLLANPKGYLETDEDIDHILACGDDYQRSSDLDREDEEDDDDDMQVDGQEDEDTTDFSNPCASMGAYIHGPPHQPSKMIVAKYPKLAKQIKKEKPMKPVKASKRSEFSNRSPDIQAPQHMHPHMYGGYSMPGYGSYGAFPGYPPMAGYPPPNMKGFPQQPPYGKGYPPLPPMFPWTGYGQHPGHAYGQQQQQQQEKDGKAQDPRALAHAYPPYSFPGHAYGQQQPDKDGNTQDPRGQAHGYPPYGYNYPGIPPYPPPISPSPSVPPPTPAPPAPAHPTGPTRFSPFGSFKRSDSRLPDPSARHHDVSGYSRTPRIKREPGVENHPIAIEEYENGPSNDVGEADEDSQDVDQETLDEIAEQERHIQMLRARLAKKKSRG</sequence>
<feature type="region of interest" description="Disordered" evidence="1">
    <location>
        <begin position="1"/>
        <end position="74"/>
    </location>
</feature>
<feature type="compositionally biased region" description="Acidic residues" evidence="1">
    <location>
        <begin position="288"/>
        <end position="310"/>
    </location>
</feature>
<dbReference type="EMBL" id="WJXW01000016">
    <property type="protein sequence ID" value="KAF9729633.1"/>
    <property type="molecule type" value="Genomic_DNA"/>
</dbReference>
<comment type="caution">
    <text evidence="2">The sequence shown here is derived from an EMBL/GenBank/DDBJ whole genome shotgun (WGS) entry which is preliminary data.</text>
</comment>
<name>A0A9P6G6J5_9PLEO</name>
<feature type="compositionally biased region" description="Low complexity" evidence="1">
    <location>
        <begin position="432"/>
        <end position="448"/>
    </location>
</feature>
<evidence type="ECO:0000256" key="1">
    <source>
        <dbReference type="SAM" id="MobiDB-lite"/>
    </source>
</evidence>
<dbReference type="AlphaFoldDB" id="A0A9P6G6J5"/>
<feature type="region of interest" description="Disordered" evidence="1">
    <location>
        <begin position="409"/>
        <end position="605"/>
    </location>
</feature>
<feature type="region of interest" description="Disordered" evidence="1">
    <location>
        <begin position="106"/>
        <end position="126"/>
    </location>
</feature>
<dbReference type="OrthoDB" id="3800150at2759"/>
<accession>A0A9P6G6J5</accession>
<gene>
    <name evidence="2" type="ORF">PMIN01_12497</name>
</gene>
<feature type="compositionally biased region" description="Pro residues" evidence="1">
    <location>
        <begin position="505"/>
        <end position="532"/>
    </location>
</feature>
<feature type="region of interest" description="Disordered" evidence="1">
    <location>
        <begin position="345"/>
        <end position="372"/>
    </location>
</feature>
<proteinExistence type="predicted"/>
<evidence type="ECO:0000313" key="2">
    <source>
        <dbReference type="EMBL" id="KAF9729633.1"/>
    </source>
</evidence>
<organism evidence="2 3">
    <name type="scientific">Paraphaeosphaeria minitans</name>
    <dbReference type="NCBI Taxonomy" id="565426"/>
    <lineage>
        <taxon>Eukaryota</taxon>
        <taxon>Fungi</taxon>
        <taxon>Dikarya</taxon>
        <taxon>Ascomycota</taxon>
        <taxon>Pezizomycotina</taxon>
        <taxon>Dothideomycetes</taxon>
        <taxon>Pleosporomycetidae</taxon>
        <taxon>Pleosporales</taxon>
        <taxon>Massarineae</taxon>
        <taxon>Didymosphaeriaceae</taxon>
        <taxon>Paraphaeosphaeria</taxon>
    </lineage>
</organism>
<feature type="compositionally biased region" description="Acidic residues" evidence="1">
    <location>
        <begin position="595"/>
        <end position="605"/>
    </location>
</feature>
<feature type="compositionally biased region" description="Polar residues" evidence="1">
    <location>
        <begin position="48"/>
        <end position="59"/>
    </location>
</feature>
<feature type="compositionally biased region" description="Basic and acidic residues" evidence="1">
    <location>
        <begin position="545"/>
        <end position="561"/>
    </location>
</feature>